<dbReference type="Proteomes" id="UP000612055">
    <property type="component" value="Unassembled WGS sequence"/>
</dbReference>
<dbReference type="GO" id="GO:0005829">
    <property type="term" value="C:cytosol"/>
    <property type="evidence" value="ECO:0007669"/>
    <property type="project" value="TreeGrafter"/>
</dbReference>
<dbReference type="Pfam" id="PF02901">
    <property type="entry name" value="PFL-like"/>
    <property type="match status" value="1"/>
</dbReference>
<reference evidence="14" key="1">
    <citation type="journal article" date="2020" name="bioRxiv">
        <title>Comparative genomics of Chlamydomonas.</title>
        <authorList>
            <person name="Craig R.J."/>
            <person name="Hasan A.R."/>
            <person name="Ness R.W."/>
            <person name="Keightley P.D."/>
        </authorList>
    </citation>
    <scope>NUCLEOTIDE SEQUENCE</scope>
    <source>
        <strain evidence="14">CCAP 11/70</strain>
    </source>
</reference>
<dbReference type="InterPro" id="IPR001150">
    <property type="entry name" value="Gly_radical"/>
</dbReference>
<evidence type="ECO:0000256" key="3">
    <source>
        <dbReference type="ARBA" id="ARBA00013214"/>
    </source>
</evidence>
<evidence type="ECO:0000256" key="11">
    <source>
        <dbReference type="SAM" id="MobiDB-lite"/>
    </source>
</evidence>
<dbReference type="InterPro" id="IPR005949">
    <property type="entry name" value="Form_AcTrfase"/>
</dbReference>
<evidence type="ECO:0000256" key="7">
    <source>
        <dbReference type="ARBA" id="ARBA00023277"/>
    </source>
</evidence>
<name>A0A835XZT4_9CHLO</name>
<evidence type="ECO:0000256" key="4">
    <source>
        <dbReference type="ARBA" id="ARBA00022490"/>
    </source>
</evidence>
<evidence type="ECO:0000256" key="6">
    <source>
        <dbReference type="ARBA" id="ARBA00022818"/>
    </source>
</evidence>
<dbReference type="GO" id="GO:0005975">
    <property type="term" value="P:carbohydrate metabolic process"/>
    <property type="evidence" value="ECO:0007669"/>
    <property type="project" value="InterPro"/>
</dbReference>
<keyword evidence="15" id="KW-1185">Reference proteome</keyword>
<feature type="region of interest" description="Disordered" evidence="11">
    <location>
        <begin position="685"/>
        <end position="706"/>
    </location>
</feature>
<dbReference type="PROSITE" id="PS51149">
    <property type="entry name" value="GLY_RADICAL_2"/>
    <property type="match status" value="1"/>
</dbReference>
<evidence type="ECO:0000256" key="9">
    <source>
        <dbReference type="ARBA" id="ARBA00049029"/>
    </source>
</evidence>
<comment type="catalytic activity">
    <reaction evidence="9">
        <text>formate + acetyl-CoA = pyruvate + CoA</text>
        <dbReference type="Rhea" id="RHEA:11844"/>
        <dbReference type="ChEBI" id="CHEBI:15361"/>
        <dbReference type="ChEBI" id="CHEBI:15740"/>
        <dbReference type="ChEBI" id="CHEBI:57287"/>
        <dbReference type="ChEBI" id="CHEBI:57288"/>
        <dbReference type="EC" id="2.3.1.54"/>
    </reaction>
</comment>
<dbReference type="PROSITE" id="PS51554">
    <property type="entry name" value="PFL"/>
    <property type="match status" value="1"/>
</dbReference>
<evidence type="ECO:0000256" key="8">
    <source>
        <dbReference type="ARBA" id="ARBA00023315"/>
    </source>
</evidence>
<keyword evidence="8" id="KW-0012">Acyltransferase</keyword>
<dbReference type="Gene3D" id="3.20.70.20">
    <property type="match status" value="1"/>
</dbReference>
<keyword evidence="7" id="KW-0119">Carbohydrate metabolism</keyword>
<organism evidence="14 15">
    <name type="scientific">Edaphochlamys debaryana</name>
    <dbReference type="NCBI Taxonomy" id="47281"/>
    <lineage>
        <taxon>Eukaryota</taxon>
        <taxon>Viridiplantae</taxon>
        <taxon>Chlorophyta</taxon>
        <taxon>core chlorophytes</taxon>
        <taxon>Chlorophyceae</taxon>
        <taxon>CS clade</taxon>
        <taxon>Chlamydomonadales</taxon>
        <taxon>Chlamydomonadales incertae sedis</taxon>
        <taxon>Edaphochlamys</taxon>
    </lineage>
</organism>
<dbReference type="CDD" id="cd01678">
    <property type="entry name" value="PFL1"/>
    <property type="match status" value="1"/>
</dbReference>
<feature type="domain" description="Glycine radical" evidence="12">
    <location>
        <begin position="701"/>
        <end position="825"/>
    </location>
</feature>
<dbReference type="PROSITE" id="PS00850">
    <property type="entry name" value="GLY_RADICAL_1"/>
    <property type="match status" value="1"/>
</dbReference>
<evidence type="ECO:0000313" key="14">
    <source>
        <dbReference type="EMBL" id="KAG2493050.1"/>
    </source>
</evidence>
<dbReference type="SUPFAM" id="SSF51998">
    <property type="entry name" value="PFL-like glycyl radical enzymes"/>
    <property type="match status" value="1"/>
</dbReference>
<evidence type="ECO:0000259" key="13">
    <source>
        <dbReference type="PROSITE" id="PS51554"/>
    </source>
</evidence>
<protein>
    <recommendedName>
        <fullName evidence="3">formate C-acetyltransferase</fullName>
        <ecNumber evidence="3">2.3.1.54</ecNumber>
    </recommendedName>
</protein>
<evidence type="ECO:0000256" key="1">
    <source>
        <dbReference type="ARBA" id="ARBA00004496"/>
    </source>
</evidence>
<dbReference type="AlphaFoldDB" id="A0A835XZT4"/>
<evidence type="ECO:0000256" key="2">
    <source>
        <dbReference type="ARBA" id="ARBA00008375"/>
    </source>
</evidence>
<dbReference type="InterPro" id="IPR004184">
    <property type="entry name" value="PFL_dom"/>
</dbReference>
<evidence type="ECO:0000259" key="12">
    <source>
        <dbReference type="PROSITE" id="PS51149"/>
    </source>
</evidence>
<dbReference type="InterPro" id="IPR019777">
    <property type="entry name" value="Form_AcTrfase_GR_CS"/>
</dbReference>
<dbReference type="Pfam" id="PF01228">
    <property type="entry name" value="Gly_radical"/>
    <property type="match status" value="1"/>
</dbReference>
<keyword evidence="4" id="KW-0963">Cytoplasm</keyword>
<evidence type="ECO:0000256" key="10">
    <source>
        <dbReference type="PROSITE-ProRule" id="PRU00493"/>
    </source>
</evidence>
<gene>
    <name evidence="14" type="ORF">HYH03_008713</name>
</gene>
<dbReference type="EMBL" id="JAEHOE010000040">
    <property type="protein sequence ID" value="KAG2493050.1"/>
    <property type="molecule type" value="Genomic_DNA"/>
</dbReference>
<sequence>MMLDASVTRRAVSSRTTAGPRPFALGVSSVLRSGVRAPGFCGPVARGLAASALPEAIPTPAPHEVVSPIPGHDCPTDPNKLVHLPDPRPKPAVDPGINVSKFVQDNYTPFNGDASFLAGPTARTKTLWSRMEELICKEIEKGVLDVDPSKPSTIAGFPPGYIEKELEAVVGLQTDAPLKRAIKPLGGTNMVRAALESYGFKADLQVEETYTKVRKTHNAGVFDAYTEEMRAARKSGILSGLPDGYGRGRIIGDYRRVALYGVDALIAAKKTDLKYNLLGVMDEEKIRLREEVNEQIRALAELKEMAKGYGFDVSKPAQNAREAVQWLYFGYLGAVKEQDGAAMSLGRIDAFLDVYMERDLKAGTLTESEAQELIDHFVMKLRLVRQLRTPEYNSLFAGDPTWVTCVLGGTDASGKHMVTKTAYRMLNTLYNLGPAPEPNLTILWNDCLPQGFKEFCAKVSLDTSSIQYESDQLMSRLFGSDYSIACCVSAMRVGKDMQYFGARANLPKLLLYTLNQGRDEVTGDQVGPKFAPVRTGDGPLDYEEVKAKLEQGMEWLATMYANTMNVIHYMHDKYDYERLQMALHDTHVRRLLAFGISGLSVVADSLSAIKYAKVTPVFDAKGIMVDFHVDGAYPKYGNDDDRADDMAEWVASTFSQKLSKQHTYRNSVPTLSVLTITSNVVYGKKTGSTPDGRKKGEPFAPGANPLHGRDAHGALASLNSVAKLPYTYCLDGISNTFSLIPQVLGKGGERERATNLSSILDGYFQNGGHHINVNVLNRAMLMDAVEHPEKYPSLTIRVSGYAVHFARLTREQQLEVIARTFHDTM</sequence>
<comment type="caution">
    <text evidence="14">The sequence shown here is derived from an EMBL/GenBank/DDBJ whole genome shotgun (WGS) entry which is preliminary data.</text>
</comment>
<keyword evidence="6 10" id="KW-0556">Organic radical</keyword>
<dbReference type="OrthoDB" id="10256780at2759"/>
<proteinExistence type="inferred from homology"/>
<dbReference type="PANTHER" id="PTHR30191">
    <property type="entry name" value="FORMATE ACETYLTRANSFERASE"/>
    <property type="match status" value="1"/>
</dbReference>
<feature type="domain" description="PFL" evidence="13">
    <location>
        <begin position="73"/>
        <end position="694"/>
    </location>
</feature>
<comment type="similarity">
    <text evidence="2">Belongs to the glycyl radical enzyme (GRE) family. PFL subfamily.</text>
</comment>
<accession>A0A835XZT4</accession>
<dbReference type="PANTHER" id="PTHR30191:SF0">
    <property type="entry name" value="FORMATE ACETYLTRANSFERASE 1"/>
    <property type="match status" value="1"/>
</dbReference>
<dbReference type="EC" id="2.3.1.54" evidence="3"/>
<dbReference type="NCBIfam" id="TIGR01255">
    <property type="entry name" value="pyr_form_ly_1"/>
    <property type="match status" value="1"/>
</dbReference>
<dbReference type="GO" id="GO:0008861">
    <property type="term" value="F:formate C-acetyltransferase activity"/>
    <property type="evidence" value="ECO:0007669"/>
    <property type="project" value="UniProtKB-EC"/>
</dbReference>
<evidence type="ECO:0000256" key="5">
    <source>
        <dbReference type="ARBA" id="ARBA00022679"/>
    </source>
</evidence>
<dbReference type="InterPro" id="IPR050244">
    <property type="entry name" value="Auton_GlycylRad_Cofactor"/>
</dbReference>
<dbReference type="PIRSF" id="PIRSF000379">
    <property type="entry name" value="For_Ac_trans_1"/>
    <property type="match status" value="1"/>
</dbReference>
<keyword evidence="5" id="KW-0808">Transferase</keyword>
<feature type="modified residue" description="Glycine radical" evidence="10">
    <location>
        <position position="800"/>
    </location>
</feature>
<evidence type="ECO:0000313" key="15">
    <source>
        <dbReference type="Proteomes" id="UP000612055"/>
    </source>
</evidence>
<comment type="subcellular location">
    <subcellularLocation>
        <location evidence="1">Cytoplasm</location>
    </subcellularLocation>
</comment>